<feature type="compositionally biased region" description="Low complexity" evidence="1">
    <location>
        <begin position="116"/>
        <end position="135"/>
    </location>
</feature>
<gene>
    <name evidence="2" type="ORF">Q9L58_004938</name>
</gene>
<organism evidence="2 3">
    <name type="scientific">Discina gigas</name>
    <dbReference type="NCBI Taxonomy" id="1032678"/>
    <lineage>
        <taxon>Eukaryota</taxon>
        <taxon>Fungi</taxon>
        <taxon>Dikarya</taxon>
        <taxon>Ascomycota</taxon>
        <taxon>Pezizomycotina</taxon>
        <taxon>Pezizomycetes</taxon>
        <taxon>Pezizales</taxon>
        <taxon>Discinaceae</taxon>
        <taxon>Discina</taxon>
    </lineage>
</organism>
<accession>A0ABR3GJC3</accession>
<evidence type="ECO:0000313" key="2">
    <source>
        <dbReference type="EMBL" id="KAL0636032.1"/>
    </source>
</evidence>
<dbReference type="EMBL" id="JBBBZM010000057">
    <property type="protein sequence ID" value="KAL0636032.1"/>
    <property type="molecule type" value="Genomic_DNA"/>
</dbReference>
<evidence type="ECO:0000313" key="3">
    <source>
        <dbReference type="Proteomes" id="UP001447188"/>
    </source>
</evidence>
<proteinExistence type="predicted"/>
<protein>
    <submittedName>
        <fullName evidence="2">Uncharacterized protein</fullName>
    </submittedName>
</protein>
<feature type="compositionally biased region" description="Polar residues" evidence="1">
    <location>
        <begin position="32"/>
        <end position="43"/>
    </location>
</feature>
<sequence>MVEDQARKRWRSELTNSKQRRERKASFRLRPSLNSKVNGQPSLLSRRAEANAVAIEASNTHTLFPHSSNTIDLVTPEPAYLTSPPKSSGSMPSAAMDSGYFSGPSSGPKPTLSPERSSSATRSTTATYTQPAPTAGLSSTISDYRSGMHDRLNSQFFKKVVKREFIHDPVKAFEDLQPIMRRMLEKPEDRPLEPKFYLFLNYKSGSIRGERRMVKKPRRKDGHRVIMGGSPEQMTWYFGPKVGYN</sequence>
<feature type="compositionally biased region" description="Basic residues" evidence="1">
    <location>
        <begin position="18"/>
        <end position="27"/>
    </location>
</feature>
<reference evidence="2 3" key="1">
    <citation type="submission" date="2024-02" db="EMBL/GenBank/DDBJ databases">
        <title>Discinaceae phylogenomics.</title>
        <authorList>
            <person name="Dirks A.C."/>
            <person name="James T.Y."/>
        </authorList>
    </citation>
    <scope>NUCLEOTIDE SEQUENCE [LARGE SCALE GENOMIC DNA]</scope>
    <source>
        <strain evidence="2 3">ACD0624</strain>
    </source>
</reference>
<dbReference type="Proteomes" id="UP001447188">
    <property type="component" value="Unassembled WGS sequence"/>
</dbReference>
<keyword evidence="3" id="KW-1185">Reference proteome</keyword>
<comment type="caution">
    <text evidence="2">The sequence shown here is derived from an EMBL/GenBank/DDBJ whole genome shotgun (WGS) entry which is preliminary data.</text>
</comment>
<feature type="region of interest" description="Disordered" evidence="1">
    <location>
        <begin position="1"/>
        <end position="44"/>
    </location>
</feature>
<name>A0ABR3GJC3_9PEZI</name>
<feature type="region of interest" description="Disordered" evidence="1">
    <location>
        <begin position="64"/>
        <end position="142"/>
    </location>
</feature>
<evidence type="ECO:0000256" key="1">
    <source>
        <dbReference type="SAM" id="MobiDB-lite"/>
    </source>
</evidence>